<dbReference type="EMBL" id="JARIHO010000064">
    <property type="protein sequence ID" value="KAJ7314928.1"/>
    <property type="molecule type" value="Genomic_DNA"/>
</dbReference>
<reference evidence="1" key="1">
    <citation type="submission" date="2023-03" db="EMBL/GenBank/DDBJ databases">
        <title>Massive genome expansion in bonnet fungi (Mycena s.s.) driven by repeated elements and novel gene families across ecological guilds.</title>
        <authorList>
            <consortium name="Lawrence Berkeley National Laboratory"/>
            <person name="Harder C.B."/>
            <person name="Miyauchi S."/>
            <person name="Viragh M."/>
            <person name="Kuo A."/>
            <person name="Thoen E."/>
            <person name="Andreopoulos B."/>
            <person name="Lu D."/>
            <person name="Skrede I."/>
            <person name="Drula E."/>
            <person name="Henrissat B."/>
            <person name="Morin E."/>
            <person name="Kohler A."/>
            <person name="Barry K."/>
            <person name="LaButti K."/>
            <person name="Morin E."/>
            <person name="Salamov A."/>
            <person name="Lipzen A."/>
            <person name="Mereny Z."/>
            <person name="Hegedus B."/>
            <person name="Baldrian P."/>
            <person name="Stursova M."/>
            <person name="Weitz H."/>
            <person name="Taylor A."/>
            <person name="Grigoriev I.V."/>
            <person name="Nagy L.G."/>
            <person name="Martin F."/>
            <person name="Kauserud H."/>
        </authorList>
    </citation>
    <scope>NUCLEOTIDE SEQUENCE</scope>
    <source>
        <strain evidence="1">CBHHK002</strain>
    </source>
</reference>
<gene>
    <name evidence="1" type="ORF">DFH08DRAFT_917748</name>
</gene>
<sequence length="909" mass="104200">MPWAAEYNPFEETMSYDDEIFDQDGNQILFGAGKVPMDTSLDDVWRDLENLEYYDHTVFSDMSPMMAQLFDHMDDCTVTDSVAAMALHLSDDHLKEIFWVMKECRTPNVPSFYALRKMQAKLTRAVGLKPKHHTSALQNQFYMNHPNNLIHLDFANPLVRKFIHVYPEVTTMVSEFWQAAKYVEEIDLAELSPMWANWEVSPHRHFYIRELAQCTDHKYVLPVKWIVYKDAIHADAYEVSQEPGWPVFLLHIMPWADDVSGNRSKQYDAHMNIYLANVNIPHKLLAQEYFVRFCATSPHVLSLEQFDALSTDCKGDNWTTAYDCELKQEILFQIRAHLLPADNPQQAESALTVGSSSTFWCRVDDSGGSASHRETETSYHALFSETIARITKQIKTACLGVESAIEALQTETGVKDKIAAHWISLLIAKARNIQQEKVFNRSTRDPQLNDNRIKGPEHEKIKQAIITKIQDELFAWVILRPKDRYQALNEDPCEILHTYLLGEDKCVWHETTKAWNDVQGELFAARLQSASFDGLNMSPLRASYMVQYKNSLIGKHFKGLQQLAVFQLDETLCSPAVFELWKANGVLEIRNMDEWILHVLSHIPDAVWRFGPSVLFATEIFECWNVVFRLCSVLSNHQAPSLDIATTLADMGRFKHQVSGGLRIRNFLTGNKQLQRRLGWTPPDLLKPGTVKRLSKAKRKSGVWNTILGPQWKEKINKGLPQLSETIWNDCKHAVACSEDLCFVNSWVFFTEGVEVHIFTEIPEGRIAKILVPESSILGSGAVVIVEHFDILNSNDECLDMPLLICTTKNYSVQPKDILFKFNVQHDCPHFSRPLVNVTGRNQERQASKITRKMKAHSDDSRFHINLHALHNAHLIREMLPRHLTKPKPYFLGRDVGKSPFISQQIDTA</sequence>
<dbReference type="PANTHER" id="PTHR31912">
    <property type="entry name" value="IP13529P"/>
    <property type="match status" value="1"/>
</dbReference>
<name>A0AAD7EDN7_9AGAR</name>
<evidence type="ECO:0000313" key="1">
    <source>
        <dbReference type="EMBL" id="KAJ7314928.1"/>
    </source>
</evidence>
<keyword evidence="2" id="KW-1185">Reference proteome</keyword>
<evidence type="ECO:0000313" key="2">
    <source>
        <dbReference type="Proteomes" id="UP001218218"/>
    </source>
</evidence>
<organism evidence="1 2">
    <name type="scientific">Mycena albidolilacea</name>
    <dbReference type="NCBI Taxonomy" id="1033008"/>
    <lineage>
        <taxon>Eukaryota</taxon>
        <taxon>Fungi</taxon>
        <taxon>Dikarya</taxon>
        <taxon>Basidiomycota</taxon>
        <taxon>Agaricomycotina</taxon>
        <taxon>Agaricomycetes</taxon>
        <taxon>Agaricomycetidae</taxon>
        <taxon>Agaricales</taxon>
        <taxon>Marasmiineae</taxon>
        <taxon>Mycenaceae</taxon>
        <taxon>Mycena</taxon>
    </lineage>
</organism>
<comment type="caution">
    <text evidence="1">The sequence shown here is derived from an EMBL/GenBank/DDBJ whole genome shotgun (WGS) entry which is preliminary data.</text>
</comment>
<protein>
    <submittedName>
        <fullName evidence="1">Uncharacterized protein</fullName>
    </submittedName>
</protein>
<proteinExistence type="predicted"/>
<dbReference type="Proteomes" id="UP001218218">
    <property type="component" value="Unassembled WGS sequence"/>
</dbReference>
<dbReference type="PANTHER" id="PTHR31912:SF34">
    <property type="entry name" value="NOTOCHORD-RELATED PROTEIN"/>
    <property type="match status" value="1"/>
</dbReference>
<accession>A0AAD7EDN7</accession>
<dbReference type="AlphaFoldDB" id="A0AAD7EDN7"/>